<dbReference type="CDD" id="cd00130">
    <property type="entry name" value="PAS"/>
    <property type="match status" value="2"/>
</dbReference>
<evidence type="ECO:0000259" key="5">
    <source>
        <dbReference type="SMART" id="SM00448"/>
    </source>
</evidence>
<keyword evidence="1" id="KW-0808">Transferase</keyword>
<dbReference type="InterPro" id="IPR052155">
    <property type="entry name" value="Biofilm_reg_signaling"/>
</dbReference>
<dbReference type="Pfam" id="PF08448">
    <property type="entry name" value="PAS_4"/>
    <property type="match status" value="1"/>
</dbReference>
<evidence type="ECO:0000259" key="4">
    <source>
        <dbReference type="SMART" id="SM00267"/>
    </source>
</evidence>
<feature type="domain" description="PAS" evidence="3">
    <location>
        <begin position="264"/>
        <end position="330"/>
    </location>
</feature>
<dbReference type="SMART" id="SM00052">
    <property type="entry name" value="EAL"/>
    <property type="match status" value="1"/>
</dbReference>
<dbReference type="Pfam" id="PF00989">
    <property type="entry name" value="PAS"/>
    <property type="match status" value="1"/>
</dbReference>
<feature type="domain" description="Response regulatory" evidence="5">
    <location>
        <begin position="10"/>
        <end position="122"/>
    </location>
</feature>
<comment type="caution">
    <text evidence="6">The sequence shown here is derived from an EMBL/GenBank/DDBJ whole genome shotgun (WGS) entry which is preliminary data.</text>
</comment>
<dbReference type="Pfam" id="PF00072">
    <property type="entry name" value="Response_reg"/>
    <property type="match status" value="1"/>
</dbReference>
<dbReference type="Pfam" id="PF00990">
    <property type="entry name" value="GGDEF"/>
    <property type="match status" value="1"/>
</dbReference>
<dbReference type="EMBL" id="JAZEIP010000003">
    <property type="protein sequence ID" value="MEE4039171.1"/>
    <property type="molecule type" value="Genomic_DNA"/>
</dbReference>
<evidence type="ECO:0000313" key="6">
    <source>
        <dbReference type="EMBL" id="MEE4039171.1"/>
    </source>
</evidence>
<evidence type="ECO:0000256" key="1">
    <source>
        <dbReference type="ARBA" id="ARBA00022777"/>
    </source>
</evidence>
<dbReference type="InterPro" id="IPR001610">
    <property type="entry name" value="PAC"/>
</dbReference>
<dbReference type="Proteomes" id="UP001343600">
    <property type="component" value="Unassembled WGS sequence"/>
</dbReference>
<dbReference type="InterPro" id="IPR013656">
    <property type="entry name" value="PAS_4"/>
</dbReference>
<sequence>MLDELKPEPVTILIVDDQPISIRIIRDTVSDLGKVIFATSGLAAIEIVKRSPPDIVLLDIEMPGMDGFAVCKAIKGDPVTKDVAIIFITAHDQDSQEINALGMGGVDFLNKPLNVPIARARIEMHLALRLKNKQLIEARRSLENVVQNLPAFISQWDKELRNVFTNDLGGKWLGMRGSHMVGLHLREILGETNFFAIEQHFAAMLYGVNTSFDISLIRPDGDTLHGQASVVYHNVENRDAGFLLLITDVTDRKHAETALYREKERIRITLNSISDAVIATDVGGLISFLNPIAEEMTGWKVEEALGQTIEAVMPLRETSTERELHNPIRIALSQRRTVGMTLNARLVRRDGSTLEVEDSAAPIFDSDNELTGAITVFHDVSEARALAIKMAHLANHDALTNLPNHMLLRDRTEQAIRDAKRVGGRVAVLCFDLDHFKSINDSSGHSTGDQLLQQVAGRLTKSMRGNDTVSRQGGDEFIGLLHNIQKVEDVASTAEYLLGLLSEPYWIESNRYDLTVSLGISLFPDDSDDMATLYHQADAAMYRAKQDGRNRFQFFCAEIEDSFRSRHLLEKQMRVALENQEFEVYYQPKVDAKHSTIIGAEALVRWRRSDGQLISPAEFIPMAEEIGLIVPIGLGVLREACLAGVRWHAQGFRILIAVNVSLVQMGADNFVDSVKAVLKETGIAPELLELEITEGVFASDMVRTRDSLFDLKALGISIALDDFGIGYSSLAYLKRFPIDVLKIDQSFVRDMLTDNSDAGIVEAIVQMARSLSLSLVAEGVEQEAQAQALLDLGCQVMQGYLYGRPMPMQDFEVFLFRGIG</sequence>
<protein>
    <submittedName>
        <fullName evidence="6">EAL domain-containing protein</fullName>
    </submittedName>
</protein>
<dbReference type="NCBIfam" id="TIGR00229">
    <property type="entry name" value="sensory_box"/>
    <property type="match status" value="2"/>
</dbReference>
<dbReference type="InterPro" id="IPR001633">
    <property type="entry name" value="EAL_dom"/>
</dbReference>
<dbReference type="InterPro" id="IPR000160">
    <property type="entry name" value="GGDEF_dom"/>
</dbReference>
<dbReference type="SMART" id="SM00086">
    <property type="entry name" value="PAC"/>
    <property type="match status" value="2"/>
</dbReference>
<dbReference type="PANTHER" id="PTHR44757">
    <property type="entry name" value="DIGUANYLATE CYCLASE DGCP"/>
    <property type="match status" value="1"/>
</dbReference>
<dbReference type="RefSeq" id="WP_217661930.1">
    <property type="nucleotide sequence ID" value="NZ_CP077720.1"/>
</dbReference>
<dbReference type="SMART" id="SM00091">
    <property type="entry name" value="PAS"/>
    <property type="match status" value="2"/>
</dbReference>
<accession>A0ABU7N3P2</accession>
<reference evidence="6 7" key="1">
    <citation type="submission" date="2024-01" db="EMBL/GenBank/DDBJ databases">
        <title>Characterization of Pseudomonas viridiflava in Georgia, USA.</title>
        <authorList>
            <person name="Zhao M."/>
            <person name="Dutta B."/>
        </authorList>
    </citation>
    <scope>NUCLEOTIDE SEQUENCE [LARGE SCALE GENOMIC DNA]</scope>
    <source>
        <strain evidence="6 7">21GA0539</strain>
    </source>
</reference>
<evidence type="ECO:0000259" key="3">
    <source>
        <dbReference type="SMART" id="SM00091"/>
    </source>
</evidence>
<dbReference type="InterPro" id="IPR013767">
    <property type="entry name" value="PAS_fold"/>
</dbReference>
<proteinExistence type="predicted"/>
<feature type="domain" description="GGDEF" evidence="4">
    <location>
        <begin position="383"/>
        <end position="555"/>
    </location>
</feature>
<dbReference type="PANTHER" id="PTHR44757:SF4">
    <property type="entry name" value="DIGUANYLATE CYCLASE DGCE-RELATED"/>
    <property type="match status" value="1"/>
</dbReference>
<keyword evidence="7" id="KW-1185">Reference proteome</keyword>
<dbReference type="InterPro" id="IPR000014">
    <property type="entry name" value="PAS"/>
</dbReference>
<dbReference type="SMART" id="SM00448">
    <property type="entry name" value="REC"/>
    <property type="match status" value="1"/>
</dbReference>
<gene>
    <name evidence="6" type="ORF">V2I87_03595</name>
</gene>
<keyword evidence="1" id="KW-0418">Kinase</keyword>
<dbReference type="SMART" id="SM00267">
    <property type="entry name" value="GGDEF"/>
    <property type="match status" value="1"/>
</dbReference>
<evidence type="ECO:0000259" key="2">
    <source>
        <dbReference type="SMART" id="SM00052"/>
    </source>
</evidence>
<dbReference type="Pfam" id="PF00563">
    <property type="entry name" value="EAL"/>
    <property type="match status" value="1"/>
</dbReference>
<evidence type="ECO:0000313" key="7">
    <source>
        <dbReference type="Proteomes" id="UP001343600"/>
    </source>
</evidence>
<dbReference type="CDD" id="cd01949">
    <property type="entry name" value="GGDEF"/>
    <property type="match status" value="1"/>
</dbReference>
<dbReference type="NCBIfam" id="TIGR00254">
    <property type="entry name" value="GGDEF"/>
    <property type="match status" value="1"/>
</dbReference>
<dbReference type="InterPro" id="IPR001789">
    <property type="entry name" value="Sig_transdc_resp-reg_receiver"/>
</dbReference>
<name>A0ABU7N3P2_PSEVI</name>
<organism evidence="6 7">
    <name type="scientific">Pseudomonas viridiflava</name>
    <name type="common">Phytomonas viridiflava</name>
    <dbReference type="NCBI Taxonomy" id="33069"/>
    <lineage>
        <taxon>Bacteria</taxon>
        <taxon>Pseudomonadati</taxon>
        <taxon>Pseudomonadota</taxon>
        <taxon>Gammaproteobacteria</taxon>
        <taxon>Pseudomonadales</taxon>
        <taxon>Pseudomonadaceae</taxon>
        <taxon>Pseudomonas</taxon>
    </lineage>
</organism>
<feature type="domain" description="PAS" evidence="3">
    <location>
        <begin position="140"/>
        <end position="205"/>
    </location>
</feature>
<dbReference type="CDD" id="cd01948">
    <property type="entry name" value="EAL"/>
    <property type="match status" value="1"/>
</dbReference>
<feature type="domain" description="EAL" evidence="2">
    <location>
        <begin position="565"/>
        <end position="810"/>
    </location>
</feature>